<dbReference type="InterPro" id="IPR020846">
    <property type="entry name" value="MFS_dom"/>
</dbReference>
<protein>
    <submittedName>
        <fullName evidence="8">MFS transporter</fullName>
    </submittedName>
</protein>
<comment type="caution">
    <text evidence="8">The sequence shown here is derived from an EMBL/GenBank/DDBJ whole genome shotgun (WGS) entry which is preliminary data.</text>
</comment>
<dbReference type="Gene3D" id="1.20.1720.10">
    <property type="entry name" value="Multidrug resistance protein D"/>
    <property type="match status" value="1"/>
</dbReference>
<evidence type="ECO:0000256" key="6">
    <source>
        <dbReference type="SAM" id="Phobius"/>
    </source>
</evidence>
<comment type="subcellular location">
    <subcellularLocation>
        <location evidence="1">Endomembrane system</location>
        <topology evidence="1">Multi-pass membrane protein</topology>
    </subcellularLocation>
</comment>
<keyword evidence="2" id="KW-0813">Transport</keyword>
<organism evidence="8 9">
    <name type="scientific">Alcaligenes endophyticus</name>
    <dbReference type="NCBI Taxonomy" id="1929088"/>
    <lineage>
        <taxon>Bacteria</taxon>
        <taxon>Pseudomonadati</taxon>
        <taxon>Pseudomonadota</taxon>
        <taxon>Betaproteobacteria</taxon>
        <taxon>Burkholderiales</taxon>
        <taxon>Alcaligenaceae</taxon>
        <taxon>Alcaligenes</taxon>
    </lineage>
</organism>
<keyword evidence="4 6" id="KW-1133">Transmembrane helix</keyword>
<name>A0ABT8EHV2_9BURK</name>
<feature type="transmembrane region" description="Helical" evidence="6">
    <location>
        <begin position="116"/>
        <end position="136"/>
    </location>
</feature>
<dbReference type="PANTHER" id="PTHR23501">
    <property type="entry name" value="MAJOR FACILITATOR SUPERFAMILY"/>
    <property type="match status" value="1"/>
</dbReference>
<dbReference type="Proteomes" id="UP001168613">
    <property type="component" value="Unassembled WGS sequence"/>
</dbReference>
<dbReference type="InterPro" id="IPR011701">
    <property type="entry name" value="MFS"/>
</dbReference>
<dbReference type="Pfam" id="PF07690">
    <property type="entry name" value="MFS_1"/>
    <property type="match status" value="1"/>
</dbReference>
<feature type="transmembrane region" description="Helical" evidence="6">
    <location>
        <begin position="91"/>
        <end position="110"/>
    </location>
</feature>
<feature type="transmembrane region" description="Helical" evidence="6">
    <location>
        <begin position="60"/>
        <end position="79"/>
    </location>
</feature>
<dbReference type="PANTHER" id="PTHR23501:SF191">
    <property type="entry name" value="VACUOLAR BASIC AMINO ACID TRANSPORTER 4"/>
    <property type="match status" value="1"/>
</dbReference>
<dbReference type="InterPro" id="IPR036259">
    <property type="entry name" value="MFS_trans_sf"/>
</dbReference>
<evidence type="ECO:0000256" key="1">
    <source>
        <dbReference type="ARBA" id="ARBA00004127"/>
    </source>
</evidence>
<proteinExistence type="predicted"/>
<dbReference type="RefSeq" id="WP_266124563.1">
    <property type="nucleotide sequence ID" value="NZ_JAJHNU010000001.1"/>
</dbReference>
<evidence type="ECO:0000256" key="4">
    <source>
        <dbReference type="ARBA" id="ARBA00022989"/>
    </source>
</evidence>
<evidence type="ECO:0000313" key="8">
    <source>
        <dbReference type="EMBL" id="MDN4120856.1"/>
    </source>
</evidence>
<feature type="transmembrane region" description="Helical" evidence="6">
    <location>
        <begin position="148"/>
        <end position="168"/>
    </location>
</feature>
<feature type="transmembrane region" description="Helical" evidence="6">
    <location>
        <begin position="347"/>
        <end position="365"/>
    </location>
</feature>
<feature type="transmembrane region" description="Helical" evidence="6">
    <location>
        <begin position="371"/>
        <end position="394"/>
    </location>
</feature>
<dbReference type="EMBL" id="JAJHNU010000001">
    <property type="protein sequence ID" value="MDN4120856.1"/>
    <property type="molecule type" value="Genomic_DNA"/>
</dbReference>
<accession>A0ABT8EHV2</accession>
<feature type="transmembrane region" description="Helical" evidence="6">
    <location>
        <begin position="281"/>
        <end position="304"/>
    </location>
</feature>
<evidence type="ECO:0000256" key="3">
    <source>
        <dbReference type="ARBA" id="ARBA00022692"/>
    </source>
</evidence>
<keyword evidence="5 6" id="KW-0472">Membrane</keyword>
<feature type="transmembrane region" description="Helical" evidence="6">
    <location>
        <begin position="487"/>
        <end position="510"/>
    </location>
</feature>
<dbReference type="PROSITE" id="PS50850">
    <property type="entry name" value="MFS"/>
    <property type="match status" value="1"/>
</dbReference>
<dbReference type="Gene3D" id="1.20.1250.20">
    <property type="entry name" value="MFS general substrate transporter like domains"/>
    <property type="match status" value="1"/>
</dbReference>
<keyword evidence="3 6" id="KW-0812">Transmembrane</keyword>
<evidence type="ECO:0000259" key="7">
    <source>
        <dbReference type="PROSITE" id="PS50850"/>
    </source>
</evidence>
<dbReference type="SUPFAM" id="SSF103473">
    <property type="entry name" value="MFS general substrate transporter"/>
    <property type="match status" value="1"/>
</dbReference>
<feature type="domain" description="Major facilitator superfamily (MFS) profile" evidence="7">
    <location>
        <begin position="26"/>
        <end position="460"/>
    </location>
</feature>
<evidence type="ECO:0000313" key="9">
    <source>
        <dbReference type="Proteomes" id="UP001168613"/>
    </source>
</evidence>
<feature type="transmembrane region" description="Helical" evidence="6">
    <location>
        <begin position="180"/>
        <end position="197"/>
    </location>
</feature>
<keyword evidence="9" id="KW-1185">Reference proteome</keyword>
<sequence length="522" mass="56725">MNAPSNPDDSHIHHGRVLSVSHSILAMLGLCFVVMLVAIDQTVVGTAMPTIVAELNGFELYAWVASAYFLTSIITVPIFGRLGDFYGRRYFVIISIVLFTVSSVACGLAQSMLQLVFARALQGVAGGMLVGTAFACIPDLFPSTQVRLRWQVMLSSAFGIANAIGPSLGGVLTEQYGWRSIFYVNVPIGLLSLYFVWRYLPLIRHHQAERIRLDWQGALLLVLGLACVQLLVELVPVHGANIWMLLLGLVGGVAFALLMWWEQRCVEPLLPPAMFRNPAQVALFIMATGLGFVMFSILFYAPLALQGGLQMRPQEAGLLVTPMVVSITVGSILNSRIVTRLSRPSRMLMVGLLLLLLTCAGLVLLDSHTPTWLFVCYTAVGGVGIGFIMPNLTIFSQEIAQRSMVGIATATLQSARMVGGMLGATIVGTLITYHYGNLVVALHTSVDASASTMLTDPQLLMSPERQALFLEHVPTIGQTVLSSAREALLQAVNFGMGLVLLVILCGFFMLRKVATIQFLKRR</sequence>
<evidence type="ECO:0000256" key="2">
    <source>
        <dbReference type="ARBA" id="ARBA00022448"/>
    </source>
</evidence>
<gene>
    <name evidence="8" type="ORF">LMS43_06120</name>
</gene>
<feature type="transmembrane region" description="Helical" evidence="6">
    <location>
        <begin position="242"/>
        <end position="261"/>
    </location>
</feature>
<feature type="transmembrane region" description="Helical" evidence="6">
    <location>
        <begin position="20"/>
        <end position="40"/>
    </location>
</feature>
<evidence type="ECO:0000256" key="5">
    <source>
        <dbReference type="ARBA" id="ARBA00023136"/>
    </source>
</evidence>
<feature type="transmembrane region" description="Helical" evidence="6">
    <location>
        <begin position="218"/>
        <end position="236"/>
    </location>
</feature>
<reference evidence="8" key="1">
    <citation type="submission" date="2021-11" db="EMBL/GenBank/DDBJ databases">
        <title>Draft genome sequence of Alcaligenes endophyticus type strain CCUG 75668T.</title>
        <authorList>
            <person name="Salva-Serra F."/>
            <person name="Duran R.E."/>
            <person name="Seeger M."/>
            <person name="Moore E.R.B."/>
            <person name="Jaen-Luchoro D."/>
        </authorList>
    </citation>
    <scope>NUCLEOTIDE SEQUENCE</scope>
    <source>
        <strain evidence="8">CCUG 75668</strain>
    </source>
</reference>
<feature type="transmembrane region" description="Helical" evidence="6">
    <location>
        <begin position="316"/>
        <end position="335"/>
    </location>
</feature>